<dbReference type="AlphaFoldDB" id="A0AAD7E1S6"/>
<accession>A0AAD7E1S6</accession>
<organism evidence="2 3">
    <name type="scientific">Mycena pura</name>
    <dbReference type="NCBI Taxonomy" id="153505"/>
    <lineage>
        <taxon>Eukaryota</taxon>
        <taxon>Fungi</taxon>
        <taxon>Dikarya</taxon>
        <taxon>Basidiomycota</taxon>
        <taxon>Agaricomycotina</taxon>
        <taxon>Agaricomycetes</taxon>
        <taxon>Agaricomycetidae</taxon>
        <taxon>Agaricales</taxon>
        <taxon>Marasmiineae</taxon>
        <taxon>Mycenaceae</taxon>
        <taxon>Mycena</taxon>
    </lineage>
</organism>
<sequence>MLCKNLEGKEGQEGKGCQVPTFHSLGDYHPTVMQFGTSDSYTTQTGELEHRRVKHFYARTNKNHTVRQMSQPEREPDLGPEYGDGFVAEEMEEGYMPF</sequence>
<comment type="caution">
    <text evidence="2">The sequence shown here is derived from an EMBL/GenBank/DDBJ whole genome shotgun (WGS) entry which is preliminary data.</text>
</comment>
<protein>
    <submittedName>
        <fullName evidence="2">Uncharacterized protein</fullName>
    </submittedName>
</protein>
<name>A0AAD7E1S6_9AGAR</name>
<keyword evidence="3" id="KW-1185">Reference proteome</keyword>
<evidence type="ECO:0000256" key="1">
    <source>
        <dbReference type="SAM" id="MobiDB-lite"/>
    </source>
</evidence>
<gene>
    <name evidence="2" type="ORF">GGX14DRAFT_558732</name>
</gene>
<reference evidence="2" key="1">
    <citation type="submission" date="2023-03" db="EMBL/GenBank/DDBJ databases">
        <title>Massive genome expansion in bonnet fungi (Mycena s.s.) driven by repeated elements and novel gene families across ecological guilds.</title>
        <authorList>
            <consortium name="Lawrence Berkeley National Laboratory"/>
            <person name="Harder C.B."/>
            <person name="Miyauchi S."/>
            <person name="Viragh M."/>
            <person name="Kuo A."/>
            <person name="Thoen E."/>
            <person name="Andreopoulos B."/>
            <person name="Lu D."/>
            <person name="Skrede I."/>
            <person name="Drula E."/>
            <person name="Henrissat B."/>
            <person name="Morin E."/>
            <person name="Kohler A."/>
            <person name="Barry K."/>
            <person name="LaButti K."/>
            <person name="Morin E."/>
            <person name="Salamov A."/>
            <person name="Lipzen A."/>
            <person name="Mereny Z."/>
            <person name="Hegedus B."/>
            <person name="Baldrian P."/>
            <person name="Stursova M."/>
            <person name="Weitz H."/>
            <person name="Taylor A."/>
            <person name="Grigoriev I.V."/>
            <person name="Nagy L.G."/>
            <person name="Martin F."/>
            <person name="Kauserud H."/>
        </authorList>
    </citation>
    <scope>NUCLEOTIDE SEQUENCE</scope>
    <source>
        <strain evidence="2">9144</strain>
    </source>
</reference>
<dbReference type="EMBL" id="JARJCW010000007">
    <property type="protein sequence ID" value="KAJ7222642.1"/>
    <property type="molecule type" value="Genomic_DNA"/>
</dbReference>
<dbReference type="Proteomes" id="UP001219525">
    <property type="component" value="Unassembled WGS sequence"/>
</dbReference>
<evidence type="ECO:0000313" key="3">
    <source>
        <dbReference type="Proteomes" id="UP001219525"/>
    </source>
</evidence>
<feature type="region of interest" description="Disordered" evidence="1">
    <location>
        <begin position="62"/>
        <end position="84"/>
    </location>
</feature>
<evidence type="ECO:0000313" key="2">
    <source>
        <dbReference type="EMBL" id="KAJ7222642.1"/>
    </source>
</evidence>
<proteinExistence type="predicted"/>